<dbReference type="PROSITE" id="PS50048">
    <property type="entry name" value="ZN2_CY6_FUNGAL_2"/>
    <property type="match status" value="1"/>
</dbReference>
<protein>
    <submittedName>
        <fullName evidence="6">Bikaverin cluster transcription factor bik5</fullName>
    </submittedName>
</protein>
<dbReference type="SMART" id="SM00066">
    <property type="entry name" value="GAL4"/>
    <property type="match status" value="1"/>
</dbReference>
<evidence type="ECO:0000256" key="2">
    <source>
        <dbReference type="ARBA" id="ARBA00022723"/>
    </source>
</evidence>
<dbReference type="GO" id="GO:0003677">
    <property type="term" value="F:DNA binding"/>
    <property type="evidence" value="ECO:0007669"/>
    <property type="project" value="InterPro"/>
</dbReference>
<evidence type="ECO:0000313" key="7">
    <source>
        <dbReference type="Proteomes" id="UP000011096"/>
    </source>
</evidence>
<dbReference type="PANTHER" id="PTHR31001:SF50">
    <property type="entry name" value="ZN(II)2CYS6 TRANSCRIPTION FACTOR (EUROFUNG)"/>
    <property type="match status" value="1"/>
</dbReference>
<feature type="domain" description="Zn(2)-C6 fungal-type" evidence="5">
    <location>
        <begin position="36"/>
        <end position="65"/>
    </location>
</feature>
<evidence type="ECO:0000259" key="5">
    <source>
        <dbReference type="PROSITE" id="PS50048"/>
    </source>
</evidence>
<evidence type="ECO:0000313" key="6">
    <source>
        <dbReference type="EMBL" id="KAF4485922.1"/>
    </source>
</evidence>
<feature type="compositionally biased region" description="Polar residues" evidence="4">
    <location>
        <begin position="121"/>
        <end position="131"/>
    </location>
</feature>
<dbReference type="AlphaFoldDB" id="A0A7J6J7N7"/>
<dbReference type="SUPFAM" id="SSF57701">
    <property type="entry name" value="Zn2/Cys6 DNA-binding domain"/>
    <property type="match status" value="1"/>
</dbReference>
<reference evidence="6 7" key="2">
    <citation type="submission" date="2020-04" db="EMBL/GenBank/DDBJ databases">
        <title>Genome sequencing and assembly of multiple isolates from the Colletotrichum gloeosporioides species complex.</title>
        <authorList>
            <person name="Gan P."/>
            <person name="Shirasu K."/>
        </authorList>
    </citation>
    <scope>NUCLEOTIDE SEQUENCE [LARGE SCALE GENOMIC DNA]</scope>
    <source>
        <strain evidence="6 7">Nara gc5</strain>
    </source>
</reference>
<evidence type="ECO:0000256" key="1">
    <source>
        <dbReference type="ARBA" id="ARBA00004123"/>
    </source>
</evidence>
<dbReference type="RefSeq" id="XP_066008930.1">
    <property type="nucleotide sequence ID" value="XM_066151482.1"/>
</dbReference>
<comment type="subcellular location">
    <subcellularLocation>
        <location evidence="1">Nucleus</location>
    </subcellularLocation>
</comment>
<evidence type="ECO:0000256" key="4">
    <source>
        <dbReference type="SAM" id="MobiDB-lite"/>
    </source>
</evidence>
<dbReference type="InterPro" id="IPR007219">
    <property type="entry name" value="XnlR_reg_dom"/>
</dbReference>
<name>A0A7J6J7N7_COLFN</name>
<dbReference type="InterPro" id="IPR036864">
    <property type="entry name" value="Zn2-C6_fun-type_DNA-bd_sf"/>
</dbReference>
<dbReference type="InParanoid" id="A0A7J6J7N7"/>
<dbReference type="GO" id="GO:0005634">
    <property type="term" value="C:nucleus"/>
    <property type="evidence" value="ECO:0007669"/>
    <property type="project" value="UniProtKB-SubCell"/>
</dbReference>
<dbReference type="PROSITE" id="PS00463">
    <property type="entry name" value="ZN2_CY6_FUNGAL_1"/>
    <property type="match status" value="1"/>
</dbReference>
<dbReference type="OrthoDB" id="435881at2759"/>
<dbReference type="GO" id="GO:0008270">
    <property type="term" value="F:zinc ion binding"/>
    <property type="evidence" value="ECO:0007669"/>
    <property type="project" value="InterPro"/>
</dbReference>
<evidence type="ECO:0000256" key="3">
    <source>
        <dbReference type="ARBA" id="ARBA00023242"/>
    </source>
</evidence>
<proteinExistence type="predicted"/>
<accession>A0A7J6J7N7</accession>
<dbReference type="InterPro" id="IPR050613">
    <property type="entry name" value="Sec_Metabolite_Reg"/>
</dbReference>
<dbReference type="Proteomes" id="UP000011096">
    <property type="component" value="Unassembled WGS sequence"/>
</dbReference>
<dbReference type="CDD" id="cd12148">
    <property type="entry name" value="fungal_TF_MHR"/>
    <property type="match status" value="1"/>
</dbReference>
<dbReference type="InterPro" id="IPR001138">
    <property type="entry name" value="Zn2Cys6_DnaBD"/>
</dbReference>
<reference evidence="6 7" key="1">
    <citation type="submission" date="2012-08" db="EMBL/GenBank/DDBJ databases">
        <authorList>
            <person name="Gan P.H.P."/>
            <person name="Ikeda K."/>
            <person name="Irieda H."/>
            <person name="Narusaka M."/>
            <person name="O'Connell R.J."/>
            <person name="Narusaka Y."/>
            <person name="Takano Y."/>
            <person name="Kubo Y."/>
            <person name="Shirasu K."/>
        </authorList>
    </citation>
    <scope>NUCLEOTIDE SEQUENCE [LARGE SCALE GENOMIC DNA]</scope>
    <source>
        <strain evidence="6 7">Nara gc5</strain>
    </source>
</reference>
<dbReference type="EMBL" id="ANPB02000003">
    <property type="protein sequence ID" value="KAF4485922.1"/>
    <property type="molecule type" value="Genomic_DNA"/>
</dbReference>
<keyword evidence="3" id="KW-0539">Nucleus</keyword>
<organism evidence="6 7">
    <name type="scientific">Colletotrichum fructicola (strain Nara gc5)</name>
    <name type="common">Anthracnose fungus</name>
    <name type="synonym">Colletotrichum gloeosporioides (strain Nara gc5)</name>
    <dbReference type="NCBI Taxonomy" id="1213859"/>
    <lineage>
        <taxon>Eukaryota</taxon>
        <taxon>Fungi</taxon>
        <taxon>Dikarya</taxon>
        <taxon>Ascomycota</taxon>
        <taxon>Pezizomycotina</taxon>
        <taxon>Sordariomycetes</taxon>
        <taxon>Hypocreomycetidae</taxon>
        <taxon>Glomerellales</taxon>
        <taxon>Glomerellaceae</taxon>
        <taxon>Colletotrichum</taxon>
        <taxon>Colletotrichum gloeosporioides species complex</taxon>
    </lineage>
</organism>
<dbReference type="GO" id="GO:0006351">
    <property type="term" value="P:DNA-templated transcription"/>
    <property type="evidence" value="ECO:0007669"/>
    <property type="project" value="InterPro"/>
</dbReference>
<dbReference type="GO" id="GO:0000981">
    <property type="term" value="F:DNA-binding transcription factor activity, RNA polymerase II-specific"/>
    <property type="evidence" value="ECO:0007669"/>
    <property type="project" value="InterPro"/>
</dbReference>
<dbReference type="Pfam" id="PF00172">
    <property type="entry name" value="Zn_clus"/>
    <property type="match status" value="1"/>
</dbReference>
<dbReference type="GeneID" id="43614513"/>
<gene>
    <name evidence="6" type="primary">bik5-3</name>
    <name evidence="6" type="ORF">CGGC5_v005610</name>
</gene>
<sequence>MPPPQHDSEEMEDTIVIAQQSDLGSGASAQTTAVRSCLLCRRRKVKCDKKKPCDGCSKAGVECVYPMGRASRRQGTPDPELTNRLKRLEDVVRRLGPFIGEEGIQQALQTAAPQSPHGPKQSASASDNNPSATPPPVSLEQDRYEKPQKISPSQETGRLIREEGKSRYISGSFWASLGVELGGEHYTAEDPGYDADFESLESHVLAHNFDSIFGNSTAQPVDICTLHPTSGAYRWKMWSLYKQNVHPVVSLFHLPSLEQWFHESTEVAFGIPRNMELAMFCIYYGAVTSIDDEDCQSLFDMERSHLLAKYRLGVEKCLVRAGFMDTDDRLVLEALCAFLIILRRHDARLSWKLSGLAIRLSQSVGIHRDGCTLHLPFFEAEMRRRLAWQLCNIDAPAQEDYACDPSMLEMSSFDAGMPINVNDCDLTPDLLDRPPERHGFTDSTFLRVHVEVTRLWRYVFDSRRPRDRGEKSVESMTDTEKDEWLEQCHQRLHHDYLKCLSLSDPLQWVSALYVWCMLLELKLNVFKPLQYPARFNTARRNELFLCSLECIEASYRLQHDRRSEKWAWFFKSYNQWHALAFVLHELRERRAGSSVGNAWRAVERVMASRWETPCENYRGGHQWNTILRMWEAARAENRKVMRSPHQDTETSMGGLRPSSAALTETSMSRTPLKAPAFTTASSDPANTMSLSGGTRCSGVDFQEYASSEEMPSFPKQANFSMIDIEESPEDRYSTVFSDKTLVIPGVDDWTEEFEIDLEL</sequence>
<comment type="caution">
    <text evidence="6">The sequence shown here is derived from an EMBL/GenBank/DDBJ whole genome shotgun (WGS) entry which is preliminary data.</text>
</comment>
<dbReference type="Gene3D" id="4.10.240.10">
    <property type="entry name" value="Zn(2)-C6 fungal-type DNA-binding domain"/>
    <property type="match status" value="1"/>
</dbReference>
<dbReference type="PANTHER" id="PTHR31001">
    <property type="entry name" value="UNCHARACTERIZED TRANSCRIPTIONAL REGULATORY PROTEIN"/>
    <property type="match status" value="1"/>
</dbReference>
<keyword evidence="2" id="KW-0479">Metal-binding</keyword>
<dbReference type="Pfam" id="PF04082">
    <property type="entry name" value="Fungal_trans"/>
    <property type="match status" value="1"/>
</dbReference>
<keyword evidence="7" id="KW-1185">Reference proteome</keyword>
<dbReference type="CDD" id="cd00067">
    <property type="entry name" value="GAL4"/>
    <property type="match status" value="1"/>
</dbReference>
<feature type="region of interest" description="Disordered" evidence="4">
    <location>
        <begin position="109"/>
        <end position="161"/>
    </location>
</feature>